<dbReference type="InterPro" id="IPR011050">
    <property type="entry name" value="Pectin_lyase_fold/virulence"/>
</dbReference>
<dbReference type="SUPFAM" id="SSF51126">
    <property type="entry name" value="Pectin lyase-like"/>
    <property type="match status" value="1"/>
</dbReference>
<accession>A0ABT8L312</accession>
<organism evidence="2 3">
    <name type="scientific">Agaribacillus aureus</name>
    <dbReference type="NCBI Taxonomy" id="3051825"/>
    <lineage>
        <taxon>Bacteria</taxon>
        <taxon>Pseudomonadati</taxon>
        <taxon>Bacteroidota</taxon>
        <taxon>Cytophagia</taxon>
        <taxon>Cytophagales</taxon>
        <taxon>Splendidivirgaceae</taxon>
        <taxon>Agaribacillus</taxon>
    </lineage>
</organism>
<reference evidence="2" key="1">
    <citation type="submission" date="2023-06" db="EMBL/GenBank/DDBJ databases">
        <title>Genomic of Agaribacillus aureum.</title>
        <authorList>
            <person name="Wang G."/>
        </authorList>
    </citation>
    <scope>NUCLEOTIDE SEQUENCE</scope>
    <source>
        <strain evidence="2">BMA12</strain>
    </source>
</reference>
<dbReference type="EMBL" id="JAUJEB010000001">
    <property type="protein sequence ID" value="MDN5210861.1"/>
    <property type="molecule type" value="Genomic_DNA"/>
</dbReference>
<dbReference type="SMART" id="SM00710">
    <property type="entry name" value="PbH1"/>
    <property type="match status" value="7"/>
</dbReference>
<dbReference type="Proteomes" id="UP001172083">
    <property type="component" value="Unassembled WGS sequence"/>
</dbReference>
<evidence type="ECO:0000313" key="2">
    <source>
        <dbReference type="EMBL" id="MDN5210861.1"/>
    </source>
</evidence>
<evidence type="ECO:0000313" key="3">
    <source>
        <dbReference type="Proteomes" id="UP001172083"/>
    </source>
</evidence>
<name>A0ABT8L312_9BACT</name>
<proteinExistence type="predicted"/>
<evidence type="ECO:0000259" key="1">
    <source>
        <dbReference type="Pfam" id="PF13229"/>
    </source>
</evidence>
<dbReference type="InterPro" id="IPR006626">
    <property type="entry name" value="PbH1"/>
</dbReference>
<dbReference type="RefSeq" id="WP_346756201.1">
    <property type="nucleotide sequence ID" value="NZ_JAUJEB010000001.1"/>
</dbReference>
<feature type="domain" description="Right handed beta helix" evidence="1">
    <location>
        <begin position="414"/>
        <end position="589"/>
    </location>
</feature>
<protein>
    <submittedName>
        <fullName evidence="2">Right-handed parallel beta-helix repeat-containing protein</fullName>
    </submittedName>
</protein>
<dbReference type="Pfam" id="PF13229">
    <property type="entry name" value="Beta_helix"/>
    <property type="match status" value="1"/>
</dbReference>
<comment type="caution">
    <text evidence="2">The sequence shown here is derived from an EMBL/GenBank/DDBJ whole genome shotgun (WGS) entry which is preliminary data.</text>
</comment>
<dbReference type="InterPro" id="IPR039448">
    <property type="entry name" value="Beta_helix"/>
</dbReference>
<gene>
    <name evidence="2" type="ORF">QQ020_02340</name>
</gene>
<dbReference type="Gene3D" id="2.160.20.10">
    <property type="entry name" value="Single-stranded right-handed beta-helix, Pectin lyase-like"/>
    <property type="match status" value="3"/>
</dbReference>
<sequence length="749" mass="84926">MKKNYLFVILALLCWPCIFSAHATDFYVSKSGNDKNPGTREAPVATLEAARDLIRKQKSIEAHPKEGFTVWVSAGEYYQSGSFTLNANDSGLPHAPVTYRAVPGDRVFITGGVSIPQSAVKRLDPGSIKAILTPDAKKNVYFVDLKSLGITDFGTHKQYGHALPVNPAPVELFFNSRPLTLARYPNKGFIPIEEVVDPGSNPRMGDHSNRGATIKYTDKRHEVWAGNDDVWFQGTFYNGYADDKIHVESIDPRTREIKFSTPHMYSVRGGKEYTHYVALNILDELDMPGEWYADRKSGILYFWPPEQIDVNTRLEISLLEDPVVSLEGVSHVILRDFTIQNGRGIGIYMERGVNNLVAGCTVRNFGTTGILLGQGARQTVPYITHDFYEGVPISRRVGNYAAHIYKYTTWDRMAGKNHKVLSCNIYNTGAGGIVLSGGSKRKLVPGNNVVENCKIHDYNRRNKFRWGGVIVDGCGNKVRHNEIYNADFQAIFSVGPEHIFEYNDIHHVTLHSDDVSVWYTGRDPSDRGLIVRYNYFHECGNAKRMNMGVYCDDSSGGITVFGNVFYNMHTAHGVLYSNTGWDLTMKNNIIIHPHSYTAVLSPHYYTWYKGRAPIMFGKGKLFEQRLLKDVNIRKPPYSERYPKLVNYMDVIVEGEEWEGMHSRRNVLSTNVIVGGNKDLIQIRGGKYGVFENINNYHTNGDPGFENFQQQNFMLKEDSKVYKKLPDFEKIPFDRMGLYEDEFRKNLISE</sequence>
<keyword evidence="3" id="KW-1185">Reference proteome</keyword>
<dbReference type="PANTHER" id="PTHR36453:SF1">
    <property type="entry name" value="RIGHT HANDED BETA HELIX DOMAIN-CONTAINING PROTEIN"/>
    <property type="match status" value="1"/>
</dbReference>
<dbReference type="InterPro" id="IPR012334">
    <property type="entry name" value="Pectin_lyas_fold"/>
</dbReference>
<dbReference type="PANTHER" id="PTHR36453">
    <property type="entry name" value="SECRETED PROTEIN-RELATED"/>
    <property type="match status" value="1"/>
</dbReference>